<dbReference type="InterPro" id="IPR009646">
    <property type="entry name" value="Root_cap"/>
</dbReference>
<dbReference type="Pfam" id="PF06830">
    <property type="entry name" value="Root_cap"/>
    <property type="match status" value="1"/>
</dbReference>
<dbReference type="AlphaFoldDB" id="W1P0J3"/>
<keyword evidence="2" id="KW-1185">Reference proteome</keyword>
<dbReference type="PANTHER" id="PTHR31656">
    <property type="entry name" value="ROOT CAP DOMAIN-CONTAINING PROTEIN"/>
    <property type="match status" value="1"/>
</dbReference>
<gene>
    <name evidence="1" type="ORF">AMTR_s00002p00212240</name>
</gene>
<reference evidence="2" key="1">
    <citation type="journal article" date="2013" name="Science">
        <title>The Amborella genome and the evolution of flowering plants.</title>
        <authorList>
            <consortium name="Amborella Genome Project"/>
        </authorList>
    </citation>
    <scope>NUCLEOTIDE SEQUENCE [LARGE SCALE GENOMIC DNA]</scope>
</reference>
<proteinExistence type="predicted"/>
<dbReference type="Proteomes" id="UP000017836">
    <property type="component" value="Unassembled WGS sequence"/>
</dbReference>
<protein>
    <submittedName>
        <fullName evidence="1">Uncharacterized protein</fullName>
    </submittedName>
</protein>
<dbReference type="Gramene" id="ERN01144">
    <property type="protein sequence ID" value="ERN01144"/>
    <property type="gene ID" value="AMTR_s00002p00212240"/>
</dbReference>
<evidence type="ECO:0000313" key="2">
    <source>
        <dbReference type="Proteomes" id="UP000017836"/>
    </source>
</evidence>
<dbReference type="EMBL" id="KI394767">
    <property type="protein sequence ID" value="ERN01144.1"/>
    <property type="molecule type" value="Genomic_DNA"/>
</dbReference>
<dbReference type="HOGENOM" id="CLU_2389111_0_0_1"/>
<accession>W1P0J3</accession>
<organism evidence="1 2">
    <name type="scientific">Amborella trichopoda</name>
    <dbReference type="NCBI Taxonomy" id="13333"/>
    <lineage>
        <taxon>Eukaryota</taxon>
        <taxon>Viridiplantae</taxon>
        <taxon>Streptophyta</taxon>
        <taxon>Embryophyta</taxon>
        <taxon>Tracheophyta</taxon>
        <taxon>Spermatophyta</taxon>
        <taxon>Magnoliopsida</taxon>
        <taxon>Amborellales</taxon>
        <taxon>Amborellaceae</taxon>
        <taxon>Amborella</taxon>
    </lineage>
</organism>
<dbReference type="OMA" id="FAHLEIE"/>
<evidence type="ECO:0000313" key="1">
    <source>
        <dbReference type="EMBL" id="ERN01144.1"/>
    </source>
</evidence>
<sequence length="94" mass="9990">MGFKFYSLSGNVSGVLGQTYRDGYKSRVKMGAAMPIMGGDREFATTNLFAADCVVSRFDRGASAVGADVLTVVEELEGMHCSSGLRGRGIVCKK</sequence>
<name>W1P0J3_AMBTC</name>
<dbReference type="STRING" id="13333.W1P0J3"/>